<reference evidence="1 2" key="1">
    <citation type="journal article" date="2023" name="bioRxiv">
        <title>Conserved and derived expression patterns and positive selection on dental genes reveal complex evolutionary context of ever-growing rodent molars.</title>
        <authorList>
            <person name="Calamari Z.T."/>
            <person name="Song A."/>
            <person name="Cohen E."/>
            <person name="Akter M."/>
            <person name="Roy R.D."/>
            <person name="Hallikas O."/>
            <person name="Christensen M.M."/>
            <person name="Li P."/>
            <person name="Marangoni P."/>
            <person name="Jernvall J."/>
            <person name="Klein O.D."/>
        </authorList>
    </citation>
    <scope>NUCLEOTIDE SEQUENCE [LARGE SCALE GENOMIC DNA]</scope>
    <source>
        <strain evidence="1">V071</strain>
    </source>
</reference>
<dbReference type="AlphaFoldDB" id="A0AAW0I0S9"/>
<name>A0AAW0I0S9_MYOGA</name>
<comment type="caution">
    <text evidence="1">The sequence shown here is derived from an EMBL/GenBank/DDBJ whole genome shotgun (WGS) entry which is preliminary data.</text>
</comment>
<accession>A0AAW0I0S9</accession>
<sequence length="53" mass="5911">MGERDYHSNHHSICGMFQTTGAGMGKSGWPVQPFYSQLPVPWGLGSLQRECSR</sequence>
<protein>
    <submittedName>
        <fullName evidence="1">Uncharacterized protein</fullName>
    </submittedName>
</protein>
<keyword evidence="2" id="KW-1185">Reference proteome</keyword>
<proteinExistence type="predicted"/>
<gene>
    <name evidence="1" type="ORF">U0070_021625</name>
</gene>
<evidence type="ECO:0000313" key="2">
    <source>
        <dbReference type="Proteomes" id="UP001488838"/>
    </source>
</evidence>
<dbReference type="Proteomes" id="UP001488838">
    <property type="component" value="Unassembled WGS sequence"/>
</dbReference>
<evidence type="ECO:0000313" key="1">
    <source>
        <dbReference type="EMBL" id="KAK7807893.1"/>
    </source>
</evidence>
<organism evidence="1 2">
    <name type="scientific">Myodes glareolus</name>
    <name type="common">Bank vole</name>
    <name type="synonym">Clethrionomys glareolus</name>
    <dbReference type="NCBI Taxonomy" id="447135"/>
    <lineage>
        <taxon>Eukaryota</taxon>
        <taxon>Metazoa</taxon>
        <taxon>Chordata</taxon>
        <taxon>Craniata</taxon>
        <taxon>Vertebrata</taxon>
        <taxon>Euteleostomi</taxon>
        <taxon>Mammalia</taxon>
        <taxon>Eutheria</taxon>
        <taxon>Euarchontoglires</taxon>
        <taxon>Glires</taxon>
        <taxon>Rodentia</taxon>
        <taxon>Myomorpha</taxon>
        <taxon>Muroidea</taxon>
        <taxon>Cricetidae</taxon>
        <taxon>Arvicolinae</taxon>
        <taxon>Myodes</taxon>
    </lineage>
</organism>
<dbReference type="EMBL" id="JBBHLL010000257">
    <property type="protein sequence ID" value="KAK7807893.1"/>
    <property type="molecule type" value="Genomic_DNA"/>
</dbReference>